<sequence length="523" mass="58027">MAKENHLNVFRGPDSVRNYFDPDSSPPLPLVEIPDSLNPYRRDGVRIYAKMIVVPGKTKTIVEYSSGSTALSMSLVGRAFYGMTDIRAFLSNKTSLAKIRLMQVFGLNLTLFGGAVPPEPLDERGPIRIAKRMAEGSESVLNPNQYDNDDNWKAHVKWTGPQILRQLPEINLICSGIGTSGTLTGLGSFFKEAKPSVFRLGVCTTPGNYVPGPRSYNQIDLMKFPWRSSVDDIEQVSSRESYALSLALIRAGLLCGPSSGHNLQGLFQFVEKRKADGSLRQLAGPDGEMHCAFICCDLPYQYIDEYFQTLGDDYFPPVTNKELLGVDKYSYDPKWEMKASDALHDYFGVDQTIMADLLRLAPTLAAAGGSELDRLLQRRPDTVILDFRQAADFDRFRLPGSVNIPFVGPETNNPFSDAKVLRDLWLRLEDTFKSPNEFLQALIRGKRLLLLCYDGDSARVATSVLRANGFEADSVMGGFKALNEMRMETGATLPTQISLEDTLRYETQRRVTIPVGKVGSASG</sequence>
<dbReference type="Gene3D" id="3.40.50.1100">
    <property type="match status" value="2"/>
</dbReference>
<dbReference type="Proteomes" id="UP000076580">
    <property type="component" value="Chromosome 01"/>
</dbReference>
<dbReference type="InParanoid" id="A0A151GSK3"/>
<organism evidence="2 3">
    <name type="scientific">Drechmeria coniospora</name>
    <name type="common">Nematophagous fungus</name>
    <name type="synonym">Meria coniospora</name>
    <dbReference type="NCBI Taxonomy" id="98403"/>
    <lineage>
        <taxon>Eukaryota</taxon>
        <taxon>Fungi</taxon>
        <taxon>Dikarya</taxon>
        <taxon>Ascomycota</taxon>
        <taxon>Pezizomycotina</taxon>
        <taxon>Sordariomycetes</taxon>
        <taxon>Hypocreomycetidae</taxon>
        <taxon>Hypocreales</taxon>
        <taxon>Ophiocordycipitaceae</taxon>
        <taxon>Drechmeria</taxon>
    </lineage>
</organism>
<keyword evidence="3" id="KW-1185">Reference proteome</keyword>
<dbReference type="Pfam" id="PF00291">
    <property type="entry name" value="PALP"/>
    <property type="match status" value="1"/>
</dbReference>
<dbReference type="InterPro" id="IPR001763">
    <property type="entry name" value="Rhodanese-like_dom"/>
</dbReference>
<dbReference type="SUPFAM" id="SSF52821">
    <property type="entry name" value="Rhodanese/Cell cycle control phosphatase"/>
    <property type="match status" value="1"/>
</dbReference>
<dbReference type="Gene3D" id="3.40.250.10">
    <property type="entry name" value="Rhodanese-like domain"/>
    <property type="match status" value="1"/>
</dbReference>
<protein>
    <submittedName>
        <fullName evidence="2">Cysteine synthase K/M:Cysteine synthase B</fullName>
    </submittedName>
</protein>
<comment type="caution">
    <text evidence="2">The sequence shown here is derived from an EMBL/GenBank/DDBJ whole genome shotgun (WGS) entry which is preliminary data.</text>
</comment>
<dbReference type="AlphaFoldDB" id="A0A151GSK3"/>
<name>A0A151GSK3_DRECN</name>
<dbReference type="InterPro" id="IPR050214">
    <property type="entry name" value="Cys_Synth/Cystath_Beta-Synth"/>
</dbReference>
<dbReference type="InterPro" id="IPR001926">
    <property type="entry name" value="TrpB-like_PALP"/>
</dbReference>
<dbReference type="RefSeq" id="XP_040659403.1">
    <property type="nucleotide sequence ID" value="XM_040798520.1"/>
</dbReference>
<accession>A0A151GSK3</accession>
<gene>
    <name evidence="2" type="ORF">DCS_01185</name>
</gene>
<dbReference type="STRING" id="98403.A0A151GSK3"/>
<dbReference type="PROSITE" id="PS50206">
    <property type="entry name" value="RHODANESE_3"/>
    <property type="match status" value="1"/>
</dbReference>
<dbReference type="CDD" id="cd00158">
    <property type="entry name" value="RHOD"/>
    <property type="match status" value="1"/>
</dbReference>
<dbReference type="SMART" id="SM00450">
    <property type="entry name" value="RHOD"/>
    <property type="match status" value="1"/>
</dbReference>
<dbReference type="Pfam" id="PF00581">
    <property type="entry name" value="Rhodanese"/>
    <property type="match status" value="1"/>
</dbReference>
<evidence type="ECO:0000313" key="3">
    <source>
        <dbReference type="Proteomes" id="UP000076580"/>
    </source>
</evidence>
<reference evidence="2 3" key="1">
    <citation type="journal article" date="2016" name="Sci. Rep.">
        <title>Insights into Adaptations to a Near-Obligate Nematode Endoparasitic Lifestyle from the Finished Genome of Drechmeria coniospora.</title>
        <authorList>
            <person name="Zhang L."/>
            <person name="Zhou Z."/>
            <person name="Guo Q."/>
            <person name="Fokkens L."/>
            <person name="Miskei M."/>
            <person name="Pocsi I."/>
            <person name="Zhang W."/>
            <person name="Chen M."/>
            <person name="Wang L."/>
            <person name="Sun Y."/>
            <person name="Donzelli B.G."/>
            <person name="Gibson D.M."/>
            <person name="Nelson D.R."/>
            <person name="Luo J.G."/>
            <person name="Rep M."/>
            <person name="Liu H."/>
            <person name="Yang S."/>
            <person name="Wang J."/>
            <person name="Krasnoff S.B."/>
            <person name="Xu Y."/>
            <person name="Molnar I."/>
            <person name="Lin M."/>
        </authorList>
    </citation>
    <scope>NUCLEOTIDE SEQUENCE [LARGE SCALE GENOMIC DNA]</scope>
    <source>
        <strain evidence="2 3">ARSEF 6962</strain>
    </source>
</reference>
<feature type="domain" description="Rhodanese" evidence="1">
    <location>
        <begin position="378"/>
        <end position="491"/>
    </location>
</feature>
<dbReference type="InterPro" id="IPR036052">
    <property type="entry name" value="TrpB-like_PALP_sf"/>
</dbReference>
<proteinExistence type="predicted"/>
<dbReference type="SUPFAM" id="SSF53686">
    <property type="entry name" value="Tryptophan synthase beta subunit-like PLP-dependent enzymes"/>
    <property type="match status" value="1"/>
</dbReference>
<dbReference type="PANTHER" id="PTHR10314">
    <property type="entry name" value="CYSTATHIONINE BETA-SYNTHASE"/>
    <property type="match status" value="1"/>
</dbReference>
<dbReference type="GeneID" id="63713828"/>
<evidence type="ECO:0000313" key="2">
    <source>
        <dbReference type="EMBL" id="KYK60051.1"/>
    </source>
</evidence>
<dbReference type="InterPro" id="IPR036873">
    <property type="entry name" value="Rhodanese-like_dom_sf"/>
</dbReference>
<evidence type="ECO:0000259" key="1">
    <source>
        <dbReference type="PROSITE" id="PS50206"/>
    </source>
</evidence>
<dbReference type="EMBL" id="LAYC01000001">
    <property type="protein sequence ID" value="KYK60051.1"/>
    <property type="molecule type" value="Genomic_DNA"/>
</dbReference>